<organism evidence="1 2">
    <name type="scientific">Streblomastix strix</name>
    <dbReference type="NCBI Taxonomy" id="222440"/>
    <lineage>
        <taxon>Eukaryota</taxon>
        <taxon>Metamonada</taxon>
        <taxon>Preaxostyla</taxon>
        <taxon>Oxymonadida</taxon>
        <taxon>Streblomastigidae</taxon>
        <taxon>Streblomastix</taxon>
    </lineage>
</organism>
<evidence type="ECO:0000313" key="1">
    <source>
        <dbReference type="EMBL" id="KAA6366697.1"/>
    </source>
</evidence>
<gene>
    <name evidence="1" type="ORF">EZS28_037774</name>
</gene>
<reference evidence="1 2" key="1">
    <citation type="submission" date="2019-03" db="EMBL/GenBank/DDBJ databases">
        <title>Single cell metagenomics reveals metabolic interactions within the superorganism composed of flagellate Streblomastix strix and complex community of Bacteroidetes bacteria on its surface.</title>
        <authorList>
            <person name="Treitli S.C."/>
            <person name="Kolisko M."/>
            <person name="Husnik F."/>
            <person name="Keeling P."/>
            <person name="Hampl V."/>
        </authorList>
    </citation>
    <scope>NUCLEOTIDE SEQUENCE [LARGE SCALE GENOMIC DNA]</scope>
    <source>
        <strain evidence="1">ST1C</strain>
    </source>
</reference>
<evidence type="ECO:0000313" key="2">
    <source>
        <dbReference type="Proteomes" id="UP000324800"/>
    </source>
</evidence>
<dbReference type="Proteomes" id="UP000324800">
    <property type="component" value="Unassembled WGS sequence"/>
</dbReference>
<name>A0A5J4U839_9EUKA</name>
<feature type="non-terminal residue" evidence="1">
    <location>
        <position position="1"/>
    </location>
</feature>
<dbReference type="AlphaFoldDB" id="A0A5J4U839"/>
<protein>
    <submittedName>
        <fullName evidence="1">Uncharacterized protein</fullName>
    </submittedName>
</protein>
<comment type="caution">
    <text evidence="1">The sequence shown here is derived from an EMBL/GenBank/DDBJ whole genome shotgun (WGS) entry which is preliminary data.</text>
</comment>
<sequence length="119" mass="13310">FNLSANIQYLFVDFEFLACPVFVSNNVSSRPITTSCVAAECLNEYTCFLFLSITSSNFFIQSEIWPLLAGMVMSSFHHSAPYLLSLMDRPRLSSVLFNHSKNVALGHTVRSLVFGSLCE</sequence>
<accession>A0A5J4U839</accession>
<dbReference type="EMBL" id="SNRW01019090">
    <property type="protein sequence ID" value="KAA6366697.1"/>
    <property type="molecule type" value="Genomic_DNA"/>
</dbReference>
<proteinExistence type="predicted"/>